<evidence type="ECO:0000256" key="13">
    <source>
        <dbReference type="ARBA" id="ARBA00024209"/>
    </source>
</evidence>
<evidence type="ECO:0000256" key="16">
    <source>
        <dbReference type="SAM" id="Phobius"/>
    </source>
</evidence>
<evidence type="ECO:0000256" key="6">
    <source>
        <dbReference type="ARBA" id="ARBA00022692"/>
    </source>
</evidence>
<dbReference type="CDD" id="cd16461">
    <property type="entry name" value="RING-H2_EL5-like"/>
    <property type="match status" value="1"/>
</dbReference>
<dbReference type="GO" id="GO:0008270">
    <property type="term" value="F:zinc ion binding"/>
    <property type="evidence" value="ECO:0007669"/>
    <property type="project" value="UniProtKB-KW"/>
</dbReference>
<evidence type="ECO:0000256" key="1">
    <source>
        <dbReference type="ARBA" id="ARBA00000900"/>
    </source>
</evidence>
<evidence type="ECO:0000256" key="7">
    <source>
        <dbReference type="ARBA" id="ARBA00022723"/>
    </source>
</evidence>
<dbReference type="EMBL" id="JAGKQH010000003">
    <property type="protein sequence ID" value="KAG6604048.1"/>
    <property type="molecule type" value="Genomic_DNA"/>
</dbReference>
<evidence type="ECO:0000256" key="10">
    <source>
        <dbReference type="ARBA" id="ARBA00022833"/>
    </source>
</evidence>
<dbReference type="SMART" id="SM01197">
    <property type="entry name" value="FANCL_C"/>
    <property type="match status" value="1"/>
</dbReference>
<evidence type="ECO:0000256" key="5">
    <source>
        <dbReference type="ARBA" id="ARBA00022679"/>
    </source>
</evidence>
<evidence type="ECO:0000256" key="8">
    <source>
        <dbReference type="ARBA" id="ARBA00022771"/>
    </source>
</evidence>
<keyword evidence="5" id="KW-0808">Transferase</keyword>
<evidence type="ECO:0000313" key="19">
    <source>
        <dbReference type="Proteomes" id="UP000685013"/>
    </source>
</evidence>
<protein>
    <recommendedName>
        <fullName evidence="4">RING-type E3 ubiquitin transferase</fullName>
        <ecNumber evidence="4">2.3.2.27</ecNumber>
    </recommendedName>
</protein>
<keyword evidence="19" id="KW-1185">Reference proteome</keyword>
<dbReference type="PANTHER" id="PTHR46913:SF19">
    <property type="entry name" value="RING-TYPE E3 UBIQUITIN TRANSFERASE"/>
    <property type="match status" value="1"/>
</dbReference>
<dbReference type="PROSITE" id="PS50089">
    <property type="entry name" value="ZF_RING_2"/>
    <property type="match status" value="1"/>
</dbReference>
<dbReference type="AlphaFoldDB" id="A0AAV6NWA9"/>
<comment type="pathway">
    <text evidence="3">Protein modification; protein ubiquitination.</text>
</comment>
<evidence type="ECO:0000313" key="18">
    <source>
        <dbReference type="EMBL" id="KAG6604048.1"/>
    </source>
</evidence>
<feature type="domain" description="RING-type" evidence="17">
    <location>
        <begin position="151"/>
        <end position="193"/>
    </location>
</feature>
<feature type="region of interest" description="Disordered" evidence="15">
    <location>
        <begin position="222"/>
        <end position="251"/>
    </location>
</feature>
<organism evidence="18 19">
    <name type="scientific">Cucurbita argyrosperma subsp. sororia</name>
    <dbReference type="NCBI Taxonomy" id="37648"/>
    <lineage>
        <taxon>Eukaryota</taxon>
        <taxon>Viridiplantae</taxon>
        <taxon>Streptophyta</taxon>
        <taxon>Embryophyta</taxon>
        <taxon>Tracheophyta</taxon>
        <taxon>Spermatophyta</taxon>
        <taxon>Magnoliopsida</taxon>
        <taxon>eudicotyledons</taxon>
        <taxon>Gunneridae</taxon>
        <taxon>Pentapetalae</taxon>
        <taxon>rosids</taxon>
        <taxon>fabids</taxon>
        <taxon>Cucurbitales</taxon>
        <taxon>Cucurbitaceae</taxon>
        <taxon>Cucurbiteae</taxon>
        <taxon>Cucurbita</taxon>
    </lineage>
</organism>
<dbReference type="GO" id="GO:0016567">
    <property type="term" value="P:protein ubiquitination"/>
    <property type="evidence" value="ECO:0007669"/>
    <property type="project" value="InterPro"/>
</dbReference>
<dbReference type="InterPro" id="IPR001841">
    <property type="entry name" value="Znf_RING"/>
</dbReference>
<keyword evidence="7" id="KW-0479">Metal-binding</keyword>
<evidence type="ECO:0000256" key="15">
    <source>
        <dbReference type="SAM" id="MobiDB-lite"/>
    </source>
</evidence>
<dbReference type="GO" id="GO:0061630">
    <property type="term" value="F:ubiquitin protein ligase activity"/>
    <property type="evidence" value="ECO:0007669"/>
    <property type="project" value="UniProtKB-EC"/>
</dbReference>
<sequence>MPCHRACLGSRYHFKFCYTLCTPNCSLLCSPKPPPPHLPLLPSSGNPPRPHPSGKTLLLLSLISTATLVVAIFMVCLLVKKLKEYRNSRQNGPPLFDVHRENLPDDDEEEGPVLDHHVWYINTVGLQQSIIDSITMFKYRKDEKLIEGSDCSICLGEFQDDESLRLLPKCSHAFHVPCIDTWLRSHKNCPLCRAPVLSNSTAPNLVPIEPIRNQPPAIEDTQMETEAVEEENRGNENSGEGGSNIGGNSEIPIKGLSRTLSDLTENQIREAVEDEGQAIRRSVSMDSVSAMAIYQATAKIQIPEEGSSSSGALVEVNNSVSSRNLPFPKRGVGNQSLYNLVKSIPFGRSVQKGGISMKMLSSGRRKIHWARHYRSQSSVLPMVDGSDLGLVVDDILYLTSHLPSSALLLCIVGDIQIF</sequence>
<dbReference type="SMART" id="SM00184">
    <property type="entry name" value="RING"/>
    <property type="match status" value="1"/>
</dbReference>
<comment type="catalytic activity">
    <reaction evidence="1">
        <text>S-ubiquitinyl-[E2 ubiquitin-conjugating enzyme]-L-cysteine + [acceptor protein]-L-lysine = [E2 ubiquitin-conjugating enzyme]-L-cysteine + N(6)-ubiquitinyl-[acceptor protein]-L-lysine.</text>
        <dbReference type="EC" id="2.3.2.27"/>
    </reaction>
</comment>
<keyword evidence="8 14" id="KW-0863">Zinc-finger</keyword>
<keyword evidence="11 16" id="KW-1133">Transmembrane helix</keyword>
<accession>A0AAV6NWA9</accession>
<dbReference type="GO" id="GO:0016020">
    <property type="term" value="C:membrane"/>
    <property type="evidence" value="ECO:0007669"/>
    <property type="project" value="UniProtKB-SubCell"/>
</dbReference>
<feature type="transmembrane region" description="Helical" evidence="16">
    <location>
        <begin position="57"/>
        <end position="79"/>
    </location>
</feature>
<keyword evidence="10" id="KW-0862">Zinc</keyword>
<dbReference type="Proteomes" id="UP000685013">
    <property type="component" value="Chromosome 3"/>
</dbReference>
<dbReference type="FunFam" id="3.30.40.10:FF:000233">
    <property type="entry name" value="RING-H2 finger protein ATL54"/>
    <property type="match status" value="1"/>
</dbReference>
<evidence type="ECO:0000256" key="11">
    <source>
        <dbReference type="ARBA" id="ARBA00022989"/>
    </source>
</evidence>
<keyword evidence="12 16" id="KW-0472">Membrane</keyword>
<comment type="caution">
    <text evidence="18">The sequence shown here is derived from an EMBL/GenBank/DDBJ whole genome shotgun (WGS) entry which is preliminary data.</text>
</comment>
<evidence type="ECO:0000256" key="12">
    <source>
        <dbReference type="ARBA" id="ARBA00023136"/>
    </source>
</evidence>
<dbReference type="Pfam" id="PF13639">
    <property type="entry name" value="zf-RING_2"/>
    <property type="match status" value="1"/>
</dbReference>
<evidence type="ECO:0000256" key="4">
    <source>
        <dbReference type="ARBA" id="ARBA00012483"/>
    </source>
</evidence>
<evidence type="ECO:0000256" key="3">
    <source>
        <dbReference type="ARBA" id="ARBA00004906"/>
    </source>
</evidence>
<proteinExistence type="inferred from homology"/>
<name>A0AAV6NWA9_9ROSI</name>
<evidence type="ECO:0000259" key="17">
    <source>
        <dbReference type="PROSITE" id="PS50089"/>
    </source>
</evidence>
<dbReference type="InterPro" id="IPR044600">
    <property type="entry name" value="ATL1/ATL16-like"/>
</dbReference>
<keyword evidence="6 16" id="KW-0812">Transmembrane</keyword>
<evidence type="ECO:0000256" key="9">
    <source>
        <dbReference type="ARBA" id="ARBA00022786"/>
    </source>
</evidence>
<keyword evidence="9" id="KW-0833">Ubl conjugation pathway</keyword>
<gene>
    <name evidence="18" type="primary">ATL54</name>
    <name evidence="18" type="ORF">SDJN03_04657</name>
</gene>
<feature type="non-terminal residue" evidence="18">
    <location>
        <position position="1"/>
    </location>
</feature>
<evidence type="ECO:0000256" key="2">
    <source>
        <dbReference type="ARBA" id="ARBA00004167"/>
    </source>
</evidence>
<comment type="subcellular location">
    <subcellularLocation>
        <location evidence="2">Membrane</location>
        <topology evidence="2">Single-pass membrane protein</topology>
    </subcellularLocation>
</comment>
<dbReference type="EC" id="2.3.2.27" evidence="4"/>
<dbReference type="PANTHER" id="PTHR46913">
    <property type="entry name" value="RING-H2 FINGER PROTEIN ATL16"/>
    <property type="match status" value="1"/>
</dbReference>
<reference evidence="18 19" key="1">
    <citation type="journal article" date="2021" name="Hortic Res">
        <title>The domestication of Cucurbita argyrosperma as revealed by the genome of its wild relative.</title>
        <authorList>
            <person name="Barrera-Redondo J."/>
            <person name="Sanchez-de la Vega G."/>
            <person name="Aguirre-Liguori J.A."/>
            <person name="Castellanos-Morales G."/>
            <person name="Gutierrez-Guerrero Y.T."/>
            <person name="Aguirre-Dugua X."/>
            <person name="Aguirre-Planter E."/>
            <person name="Tenaillon M.I."/>
            <person name="Lira-Saade R."/>
            <person name="Eguiarte L.E."/>
        </authorList>
    </citation>
    <scope>NUCLEOTIDE SEQUENCE [LARGE SCALE GENOMIC DNA]</scope>
    <source>
        <strain evidence="18">JBR-2021</strain>
    </source>
</reference>
<comment type="similarity">
    <text evidence="13">Belongs to the RING-type zinc finger family. ATL subfamily.</text>
</comment>
<evidence type="ECO:0000256" key="14">
    <source>
        <dbReference type="PROSITE-ProRule" id="PRU00175"/>
    </source>
</evidence>